<evidence type="ECO:0000256" key="7">
    <source>
        <dbReference type="ARBA" id="ARBA00023136"/>
    </source>
</evidence>
<dbReference type="InterPro" id="IPR000060">
    <property type="entry name" value="BCCT_transptr"/>
</dbReference>
<keyword evidence="10" id="KW-1185">Reference proteome</keyword>
<organism evidence="9 10">
    <name type="scientific">Xylophilus ampelinus</name>
    <dbReference type="NCBI Taxonomy" id="54067"/>
    <lineage>
        <taxon>Bacteria</taxon>
        <taxon>Pseudomonadati</taxon>
        <taxon>Pseudomonadota</taxon>
        <taxon>Betaproteobacteria</taxon>
        <taxon>Burkholderiales</taxon>
        <taxon>Xylophilus</taxon>
    </lineage>
</organism>
<evidence type="ECO:0000256" key="4">
    <source>
        <dbReference type="ARBA" id="ARBA00022475"/>
    </source>
</evidence>
<accession>A0A318SJT7</accession>
<keyword evidence="4" id="KW-1003">Cell membrane</keyword>
<sequence>MGIGLVFWGVAEPISHYLKPPPGIAAGTPEAAAMRYALFHWGLHPWAIYGIVGLAIGFFQFRRKAPALVSSATESLPWRGMWRLSPVVNVLATVATAFGVAASLGMGATQINGGLHPVFGVPVGTTAQAAIIVVTTAMFITSAVSGGPAAGGAAGLGRRAAPRQGAAQEDARAGRARGLRCTSFPLDYLFLS</sequence>
<feature type="transmembrane region" description="Helical" evidence="8">
    <location>
        <begin position="43"/>
        <end position="61"/>
    </location>
</feature>
<comment type="caution">
    <text evidence="9">The sequence shown here is derived from an EMBL/GenBank/DDBJ whole genome shotgun (WGS) entry which is preliminary data.</text>
</comment>
<evidence type="ECO:0000256" key="8">
    <source>
        <dbReference type="SAM" id="Phobius"/>
    </source>
</evidence>
<feature type="transmembrane region" description="Helical" evidence="8">
    <location>
        <begin position="118"/>
        <end position="140"/>
    </location>
</feature>
<reference evidence="9 10" key="1">
    <citation type="submission" date="2018-06" db="EMBL/GenBank/DDBJ databases">
        <title>Genomic Encyclopedia of Type Strains, Phase III (KMG-III): the genomes of soil and plant-associated and newly described type strains.</title>
        <authorList>
            <person name="Whitman W."/>
        </authorList>
    </citation>
    <scope>NUCLEOTIDE SEQUENCE [LARGE SCALE GENOMIC DNA]</scope>
    <source>
        <strain evidence="9 10">CECT 7646</strain>
    </source>
</reference>
<dbReference type="Pfam" id="PF02028">
    <property type="entry name" value="BCCT"/>
    <property type="match status" value="1"/>
</dbReference>
<keyword evidence="5 8" id="KW-0812">Transmembrane</keyword>
<name>A0A318SJT7_9BURK</name>
<evidence type="ECO:0000313" key="10">
    <source>
        <dbReference type="Proteomes" id="UP000247540"/>
    </source>
</evidence>
<evidence type="ECO:0000256" key="6">
    <source>
        <dbReference type="ARBA" id="ARBA00022989"/>
    </source>
</evidence>
<evidence type="ECO:0000256" key="5">
    <source>
        <dbReference type="ARBA" id="ARBA00022692"/>
    </source>
</evidence>
<dbReference type="AlphaFoldDB" id="A0A318SJT7"/>
<dbReference type="GO" id="GO:0005886">
    <property type="term" value="C:plasma membrane"/>
    <property type="evidence" value="ECO:0007669"/>
    <property type="project" value="UniProtKB-SubCell"/>
</dbReference>
<dbReference type="PANTHER" id="PTHR30047:SF7">
    <property type="entry name" value="HIGH-AFFINITY CHOLINE TRANSPORT PROTEIN"/>
    <property type="match status" value="1"/>
</dbReference>
<evidence type="ECO:0000256" key="3">
    <source>
        <dbReference type="ARBA" id="ARBA00022448"/>
    </source>
</evidence>
<gene>
    <name evidence="9" type="ORF">DFQ15_11419</name>
</gene>
<keyword evidence="3" id="KW-0813">Transport</keyword>
<evidence type="ECO:0000256" key="2">
    <source>
        <dbReference type="ARBA" id="ARBA00005658"/>
    </source>
</evidence>
<proteinExistence type="inferred from homology"/>
<comment type="subcellular location">
    <subcellularLocation>
        <location evidence="1">Cell membrane</location>
        <topology evidence="1">Multi-pass membrane protein</topology>
    </subcellularLocation>
</comment>
<dbReference type="Proteomes" id="UP000247540">
    <property type="component" value="Unassembled WGS sequence"/>
</dbReference>
<keyword evidence="7 8" id="KW-0472">Membrane</keyword>
<comment type="similarity">
    <text evidence="2">Belongs to the BCCT transporter (TC 2.A.15) family.</text>
</comment>
<feature type="transmembrane region" description="Helical" evidence="8">
    <location>
        <begin position="82"/>
        <end position="106"/>
    </location>
</feature>
<keyword evidence="6 8" id="KW-1133">Transmembrane helix</keyword>
<dbReference type="GO" id="GO:0022857">
    <property type="term" value="F:transmembrane transporter activity"/>
    <property type="evidence" value="ECO:0007669"/>
    <property type="project" value="InterPro"/>
</dbReference>
<dbReference type="EMBL" id="QJTC01000014">
    <property type="protein sequence ID" value="PYE76234.1"/>
    <property type="molecule type" value="Genomic_DNA"/>
</dbReference>
<protein>
    <submittedName>
        <fullName evidence="9">BCCT, betaine/carnitine/choline family transporter</fullName>
    </submittedName>
</protein>
<evidence type="ECO:0000313" key="9">
    <source>
        <dbReference type="EMBL" id="PYE76234.1"/>
    </source>
</evidence>
<evidence type="ECO:0000256" key="1">
    <source>
        <dbReference type="ARBA" id="ARBA00004651"/>
    </source>
</evidence>
<dbReference type="PANTHER" id="PTHR30047">
    <property type="entry name" value="HIGH-AFFINITY CHOLINE TRANSPORT PROTEIN-RELATED"/>
    <property type="match status" value="1"/>
</dbReference>